<evidence type="ECO:0000313" key="3">
    <source>
        <dbReference type="Proteomes" id="UP000316079"/>
    </source>
</evidence>
<dbReference type="AlphaFoldDB" id="A0A553MVP3"/>
<dbReference type="Proteomes" id="UP000316079">
    <property type="component" value="Unassembled WGS sequence"/>
</dbReference>
<protein>
    <submittedName>
        <fullName evidence="2">Uncharacterized protein</fullName>
    </submittedName>
</protein>
<feature type="region of interest" description="Disordered" evidence="1">
    <location>
        <begin position="80"/>
        <end position="128"/>
    </location>
</feature>
<name>A0A553MVP3_9TELE</name>
<comment type="caution">
    <text evidence="2">The sequence shown here is derived from an EMBL/GenBank/DDBJ whole genome shotgun (WGS) entry which is preliminary data.</text>
</comment>
<keyword evidence="3" id="KW-1185">Reference proteome</keyword>
<organism evidence="2 3">
    <name type="scientific">Danionella cerebrum</name>
    <dbReference type="NCBI Taxonomy" id="2873325"/>
    <lineage>
        <taxon>Eukaryota</taxon>
        <taxon>Metazoa</taxon>
        <taxon>Chordata</taxon>
        <taxon>Craniata</taxon>
        <taxon>Vertebrata</taxon>
        <taxon>Euteleostomi</taxon>
        <taxon>Actinopterygii</taxon>
        <taxon>Neopterygii</taxon>
        <taxon>Teleostei</taxon>
        <taxon>Ostariophysi</taxon>
        <taxon>Cypriniformes</taxon>
        <taxon>Danionidae</taxon>
        <taxon>Danioninae</taxon>
        <taxon>Danionella</taxon>
    </lineage>
</organism>
<evidence type="ECO:0000256" key="1">
    <source>
        <dbReference type="SAM" id="MobiDB-lite"/>
    </source>
</evidence>
<evidence type="ECO:0000313" key="2">
    <source>
        <dbReference type="EMBL" id="TRY57270.1"/>
    </source>
</evidence>
<sequence length="263" mass="29348">MFLGVGTRGVSRLLSDLCVKPKYQRQTSQGGAGFDQSILVCHCCLSRFISSPSMSTPASVTLKCCSKLRRVEEGVWRMKAGGQGPLKAPAAVSRHSGSPKEKNTHPLKREQRGRLEERIHGSSSDAFSEKIKRMTLTHSQRSSSAEGEKCNAAAAGVTQMLLSDSSDRCLEPDTQTHTCQRQDLINEQNDSKHAVCLHTRLIVCSDGWRMELTVLRCWGVHEQIINTHLEKPKDHQKLIKNGLSKDKQLRISRSNIETPHRPR</sequence>
<reference evidence="2 3" key="1">
    <citation type="journal article" date="2019" name="Sci. Data">
        <title>Hybrid genome assembly and annotation of Danionella translucida.</title>
        <authorList>
            <person name="Kadobianskyi M."/>
            <person name="Schulze L."/>
            <person name="Schuelke M."/>
            <person name="Judkewitz B."/>
        </authorList>
    </citation>
    <scope>NUCLEOTIDE SEQUENCE [LARGE SCALE GENOMIC DNA]</scope>
    <source>
        <strain evidence="2 3">Bolton</strain>
    </source>
</reference>
<dbReference type="EMBL" id="SRMA01027244">
    <property type="protein sequence ID" value="TRY57270.1"/>
    <property type="molecule type" value="Genomic_DNA"/>
</dbReference>
<feature type="compositionally biased region" description="Basic and acidic residues" evidence="1">
    <location>
        <begin position="98"/>
        <end position="120"/>
    </location>
</feature>
<accession>A0A553MVP3</accession>
<proteinExistence type="predicted"/>
<gene>
    <name evidence="2" type="ORF">DNTS_003315</name>
</gene>